<sequence>MEHGTEHSLKNVVKPFCGNGLCR</sequence>
<proteinExistence type="predicted"/>
<accession>A0A0E9S0H2</accession>
<dbReference type="AlphaFoldDB" id="A0A0E9S0H2"/>
<dbReference type="EMBL" id="GBXM01073633">
    <property type="protein sequence ID" value="JAH34944.1"/>
    <property type="molecule type" value="Transcribed_RNA"/>
</dbReference>
<organism evidence="1">
    <name type="scientific">Anguilla anguilla</name>
    <name type="common">European freshwater eel</name>
    <name type="synonym">Muraena anguilla</name>
    <dbReference type="NCBI Taxonomy" id="7936"/>
    <lineage>
        <taxon>Eukaryota</taxon>
        <taxon>Metazoa</taxon>
        <taxon>Chordata</taxon>
        <taxon>Craniata</taxon>
        <taxon>Vertebrata</taxon>
        <taxon>Euteleostomi</taxon>
        <taxon>Actinopterygii</taxon>
        <taxon>Neopterygii</taxon>
        <taxon>Teleostei</taxon>
        <taxon>Anguilliformes</taxon>
        <taxon>Anguillidae</taxon>
        <taxon>Anguilla</taxon>
    </lineage>
</organism>
<protein>
    <submittedName>
        <fullName evidence="1">Uncharacterized protein</fullName>
    </submittedName>
</protein>
<name>A0A0E9S0H2_ANGAN</name>
<reference evidence="1" key="1">
    <citation type="submission" date="2014-11" db="EMBL/GenBank/DDBJ databases">
        <authorList>
            <person name="Amaro Gonzalez C."/>
        </authorList>
    </citation>
    <scope>NUCLEOTIDE SEQUENCE</scope>
</reference>
<reference evidence="1" key="2">
    <citation type="journal article" date="2015" name="Fish Shellfish Immunol.">
        <title>Early steps in the European eel (Anguilla anguilla)-Vibrio vulnificus interaction in the gills: Role of the RtxA13 toxin.</title>
        <authorList>
            <person name="Callol A."/>
            <person name="Pajuelo D."/>
            <person name="Ebbesson L."/>
            <person name="Teles M."/>
            <person name="MacKenzie S."/>
            <person name="Amaro C."/>
        </authorList>
    </citation>
    <scope>NUCLEOTIDE SEQUENCE</scope>
</reference>
<evidence type="ECO:0000313" key="1">
    <source>
        <dbReference type="EMBL" id="JAH34944.1"/>
    </source>
</evidence>